<protein>
    <submittedName>
        <fullName evidence="1">Sel1 repeat family protein</fullName>
    </submittedName>
</protein>
<dbReference type="InterPro" id="IPR006597">
    <property type="entry name" value="Sel1-like"/>
</dbReference>
<dbReference type="Pfam" id="PF08238">
    <property type="entry name" value="Sel1"/>
    <property type="match status" value="4"/>
</dbReference>
<dbReference type="PANTHER" id="PTHR11102">
    <property type="entry name" value="SEL-1-LIKE PROTEIN"/>
    <property type="match status" value="1"/>
</dbReference>
<dbReference type="Gene3D" id="1.25.40.10">
    <property type="entry name" value="Tetratricopeptide repeat domain"/>
    <property type="match status" value="1"/>
</dbReference>
<reference evidence="1" key="2">
    <citation type="journal article" date="2021" name="PeerJ">
        <title>Extensive microbial diversity within the chicken gut microbiome revealed by metagenomics and culture.</title>
        <authorList>
            <person name="Gilroy R."/>
            <person name="Ravi A."/>
            <person name="Getino M."/>
            <person name="Pursley I."/>
            <person name="Horton D.L."/>
            <person name="Alikhan N.F."/>
            <person name="Baker D."/>
            <person name="Gharbi K."/>
            <person name="Hall N."/>
            <person name="Watson M."/>
            <person name="Adriaenssens E.M."/>
            <person name="Foster-Nyarko E."/>
            <person name="Jarju S."/>
            <person name="Secka A."/>
            <person name="Antonio M."/>
            <person name="Oren A."/>
            <person name="Chaudhuri R.R."/>
            <person name="La Ragione R."/>
            <person name="Hildebrand F."/>
            <person name="Pallen M.J."/>
        </authorList>
    </citation>
    <scope>NUCLEOTIDE SEQUENCE</scope>
    <source>
        <strain evidence="1">CHK195-26880</strain>
    </source>
</reference>
<sequence length="201" mass="22888">MEIKPMLFNIEELIEKANDGDKLSCYIVARSYDSAENGLSQDLTKAVEWYRKGAEMNDPKCIYGLAACYQFGDGVEQNKDKAYQLFVNAYDELLQEIEEEKEKPKVQAFSKFCLGAYYYFGFGDVEKDYKTAFQLINECAIQGHLAAIYDLGANFYREGRGTEQNLELADYYLELAASVGLPRAIKKLEDVQHSNEKGARK</sequence>
<comment type="caution">
    <text evidence="1">The sequence shown here is derived from an EMBL/GenBank/DDBJ whole genome shotgun (WGS) entry which is preliminary data.</text>
</comment>
<accession>A0A9D1KAK6</accession>
<dbReference type="PANTHER" id="PTHR11102:SF160">
    <property type="entry name" value="ERAD-ASSOCIATED E3 UBIQUITIN-PROTEIN LIGASE COMPONENT HRD3"/>
    <property type="match status" value="1"/>
</dbReference>
<name>A0A9D1KAK6_9FIRM</name>
<dbReference type="AlphaFoldDB" id="A0A9D1KAK6"/>
<dbReference type="InterPro" id="IPR011990">
    <property type="entry name" value="TPR-like_helical_dom_sf"/>
</dbReference>
<dbReference type="InterPro" id="IPR050767">
    <property type="entry name" value="Sel1_AlgK"/>
</dbReference>
<organism evidence="1 2">
    <name type="scientific">Candidatus Onthousia faecipullorum</name>
    <dbReference type="NCBI Taxonomy" id="2840887"/>
    <lineage>
        <taxon>Bacteria</taxon>
        <taxon>Bacillati</taxon>
        <taxon>Bacillota</taxon>
        <taxon>Bacilli</taxon>
        <taxon>Candidatus Onthousia</taxon>
    </lineage>
</organism>
<dbReference type="EMBL" id="DVKQ01000031">
    <property type="protein sequence ID" value="HIT37363.1"/>
    <property type="molecule type" value="Genomic_DNA"/>
</dbReference>
<proteinExistence type="predicted"/>
<dbReference type="Proteomes" id="UP000886833">
    <property type="component" value="Unassembled WGS sequence"/>
</dbReference>
<reference evidence="1" key="1">
    <citation type="submission" date="2020-10" db="EMBL/GenBank/DDBJ databases">
        <authorList>
            <person name="Gilroy R."/>
        </authorList>
    </citation>
    <scope>NUCLEOTIDE SEQUENCE</scope>
    <source>
        <strain evidence="1">CHK195-26880</strain>
    </source>
</reference>
<dbReference type="SUPFAM" id="SSF81901">
    <property type="entry name" value="HCP-like"/>
    <property type="match status" value="1"/>
</dbReference>
<dbReference type="SMART" id="SM00671">
    <property type="entry name" value="SEL1"/>
    <property type="match status" value="4"/>
</dbReference>
<evidence type="ECO:0000313" key="2">
    <source>
        <dbReference type="Proteomes" id="UP000886833"/>
    </source>
</evidence>
<gene>
    <name evidence="1" type="ORF">IAB59_02645</name>
</gene>
<evidence type="ECO:0000313" key="1">
    <source>
        <dbReference type="EMBL" id="HIT37363.1"/>
    </source>
</evidence>